<dbReference type="AlphaFoldDB" id="A0A565BA01"/>
<dbReference type="Proteomes" id="UP000489600">
    <property type="component" value="Unassembled WGS sequence"/>
</dbReference>
<gene>
    <name evidence="1" type="ORF">ANE_LOCUS8923</name>
</gene>
<keyword evidence="2" id="KW-1185">Reference proteome</keyword>
<organism evidence="1 2">
    <name type="scientific">Arabis nemorensis</name>
    <dbReference type="NCBI Taxonomy" id="586526"/>
    <lineage>
        <taxon>Eukaryota</taxon>
        <taxon>Viridiplantae</taxon>
        <taxon>Streptophyta</taxon>
        <taxon>Embryophyta</taxon>
        <taxon>Tracheophyta</taxon>
        <taxon>Spermatophyta</taxon>
        <taxon>Magnoliopsida</taxon>
        <taxon>eudicotyledons</taxon>
        <taxon>Gunneridae</taxon>
        <taxon>Pentapetalae</taxon>
        <taxon>rosids</taxon>
        <taxon>malvids</taxon>
        <taxon>Brassicales</taxon>
        <taxon>Brassicaceae</taxon>
        <taxon>Arabideae</taxon>
        <taxon>Arabis</taxon>
    </lineage>
</organism>
<name>A0A565BA01_9BRAS</name>
<proteinExistence type="predicted"/>
<evidence type="ECO:0000313" key="1">
    <source>
        <dbReference type="EMBL" id="VVA98478.1"/>
    </source>
</evidence>
<accession>A0A565BA01</accession>
<reference evidence="1" key="1">
    <citation type="submission" date="2019-07" db="EMBL/GenBank/DDBJ databases">
        <authorList>
            <person name="Dittberner H."/>
        </authorList>
    </citation>
    <scope>NUCLEOTIDE SEQUENCE [LARGE SCALE GENOMIC DNA]</scope>
</reference>
<protein>
    <submittedName>
        <fullName evidence="1">Uncharacterized protein</fullName>
    </submittedName>
</protein>
<sequence>MGNSLKPFKQQPRSMAYEPLISVSVETENEHHGTRVFSLTELKKATKKFRQSLYSKILQGLHRRDHIFSIKK</sequence>
<evidence type="ECO:0000313" key="2">
    <source>
        <dbReference type="Proteomes" id="UP000489600"/>
    </source>
</evidence>
<dbReference type="EMBL" id="CABITT030000003">
    <property type="protein sequence ID" value="VVA98478.1"/>
    <property type="molecule type" value="Genomic_DNA"/>
</dbReference>
<comment type="caution">
    <text evidence="1">The sequence shown here is derived from an EMBL/GenBank/DDBJ whole genome shotgun (WGS) entry which is preliminary data.</text>
</comment>